<proteinExistence type="predicted"/>
<dbReference type="AlphaFoldDB" id="R7TA23"/>
<reference evidence="3" key="3">
    <citation type="submission" date="2015-06" db="UniProtKB">
        <authorList>
            <consortium name="EnsemblMetazoa"/>
        </authorList>
    </citation>
    <scope>IDENTIFICATION</scope>
</reference>
<reference evidence="4" key="1">
    <citation type="submission" date="2012-12" db="EMBL/GenBank/DDBJ databases">
        <authorList>
            <person name="Hellsten U."/>
            <person name="Grimwood J."/>
            <person name="Chapman J.A."/>
            <person name="Shapiro H."/>
            <person name="Aerts A."/>
            <person name="Otillar R.P."/>
            <person name="Terry A.Y."/>
            <person name="Boore J.L."/>
            <person name="Simakov O."/>
            <person name="Marletaz F."/>
            <person name="Cho S.-J."/>
            <person name="Edsinger-Gonzales E."/>
            <person name="Havlak P."/>
            <person name="Kuo D.-H."/>
            <person name="Larsson T."/>
            <person name="Lv J."/>
            <person name="Arendt D."/>
            <person name="Savage R."/>
            <person name="Osoegawa K."/>
            <person name="de Jong P."/>
            <person name="Lindberg D.R."/>
            <person name="Seaver E.C."/>
            <person name="Weisblat D.A."/>
            <person name="Putnam N.H."/>
            <person name="Grigoriev I.V."/>
            <person name="Rokhsar D.S."/>
        </authorList>
    </citation>
    <scope>NUCLEOTIDE SEQUENCE</scope>
    <source>
        <strain evidence="4">I ESC-2004</strain>
    </source>
</reference>
<name>R7TA23_CAPTE</name>
<reference evidence="2 4" key="2">
    <citation type="journal article" date="2013" name="Nature">
        <title>Insights into bilaterian evolution from three spiralian genomes.</title>
        <authorList>
            <person name="Simakov O."/>
            <person name="Marletaz F."/>
            <person name="Cho S.J."/>
            <person name="Edsinger-Gonzales E."/>
            <person name="Havlak P."/>
            <person name="Hellsten U."/>
            <person name="Kuo D.H."/>
            <person name="Larsson T."/>
            <person name="Lv J."/>
            <person name="Arendt D."/>
            <person name="Savage R."/>
            <person name="Osoegawa K."/>
            <person name="de Jong P."/>
            <person name="Grimwood J."/>
            <person name="Chapman J.A."/>
            <person name="Shapiro H."/>
            <person name="Aerts A."/>
            <person name="Otillar R.P."/>
            <person name="Terry A.Y."/>
            <person name="Boore J.L."/>
            <person name="Grigoriev I.V."/>
            <person name="Lindberg D.R."/>
            <person name="Seaver E.C."/>
            <person name="Weisblat D.A."/>
            <person name="Putnam N.H."/>
            <person name="Rokhsar D.S."/>
        </authorList>
    </citation>
    <scope>NUCLEOTIDE SEQUENCE</scope>
    <source>
        <strain evidence="2 4">I ESC-2004</strain>
    </source>
</reference>
<dbReference type="Proteomes" id="UP000014760">
    <property type="component" value="Unassembled WGS sequence"/>
</dbReference>
<gene>
    <name evidence="2" type="ORF">CAPTEDRAFT_196746</name>
</gene>
<dbReference type="EMBL" id="KB310979">
    <property type="protein sequence ID" value="ELT90322.1"/>
    <property type="molecule type" value="Genomic_DNA"/>
</dbReference>
<evidence type="ECO:0000313" key="2">
    <source>
        <dbReference type="EMBL" id="ELT90322.1"/>
    </source>
</evidence>
<dbReference type="HOGENOM" id="CLU_1385384_0_0_1"/>
<protein>
    <submittedName>
        <fullName evidence="2 3">Uncharacterized protein</fullName>
    </submittedName>
</protein>
<organism evidence="2">
    <name type="scientific">Capitella teleta</name>
    <name type="common">Polychaete worm</name>
    <dbReference type="NCBI Taxonomy" id="283909"/>
    <lineage>
        <taxon>Eukaryota</taxon>
        <taxon>Metazoa</taxon>
        <taxon>Spiralia</taxon>
        <taxon>Lophotrochozoa</taxon>
        <taxon>Annelida</taxon>
        <taxon>Polychaeta</taxon>
        <taxon>Sedentaria</taxon>
        <taxon>Scolecida</taxon>
        <taxon>Capitellidae</taxon>
        <taxon>Capitella</taxon>
    </lineage>
</organism>
<dbReference type="EMBL" id="AMQN01031992">
    <property type="status" value="NOT_ANNOTATED_CDS"/>
    <property type="molecule type" value="Genomic_DNA"/>
</dbReference>
<evidence type="ECO:0000313" key="4">
    <source>
        <dbReference type="Proteomes" id="UP000014760"/>
    </source>
</evidence>
<sequence length="197" mass="22438">MAYRLAISDVTGKRKECFVGDYVTLLTNLPLTLSSKREPMFIVTRVQGPVITCRLQQTGKVKVVNRDKVKVGDPDIAWEGINPRPTRYNLSRSQPLPDPENKLMEVENSDTPNIPEEADLEPLHDGNANMLDIPDPSRDPGLSQPSGPTPIRIADPPTLPENSVWRGRLREKRWKRRDSEFDYTDSESTNKRRRFDS</sequence>
<dbReference type="EnsemblMetazoa" id="CapteT196746">
    <property type="protein sequence ID" value="CapteP196746"/>
    <property type="gene ID" value="CapteG196746"/>
</dbReference>
<keyword evidence="4" id="KW-1185">Reference proteome</keyword>
<evidence type="ECO:0000256" key="1">
    <source>
        <dbReference type="SAM" id="MobiDB-lite"/>
    </source>
</evidence>
<feature type="region of interest" description="Disordered" evidence="1">
    <location>
        <begin position="82"/>
        <end position="197"/>
    </location>
</feature>
<feature type="compositionally biased region" description="Basic residues" evidence="1">
    <location>
        <begin position="167"/>
        <end position="176"/>
    </location>
</feature>
<evidence type="ECO:0000313" key="3">
    <source>
        <dbReference type="EnsemblMetazoa" id="CapteP196746"/>
    </source>
</evidence>
<accession>R7TA23</accession>